<organism evidence="2 3">
    <name type="scientific">Candidatus Kaiserbacteria bacterium RIFCSPHIGHO2_12_FULL_53_13</name>
    <dbReference type="NCBI Taxonomy" id="1798502"/>
    <lineage>
        <taxon>Bacteria</taxon>
        <taxon>Candidatus Kaiseribacteriota</taxon>
    </lineage>
</organism>
<dbReference type="Proteomes" id="UP000176689">
    <property type="component" value="Unassembled WGS sequence"/>
</dbReference>
<comment type="caution">
    <text evidence="2">The sequence shown here is derived from an EMBL/GenBank/DDBJ whole genome shotgun (WGS) entry which is preliminary data.</text>
</comment>
<name>A0A1F6E7E6_9BACT</name>
<evidence type="ECO:0000259" key="1">
    <source>
        <dbReference type="Pfam" id="PF14681"/>
    </source>
</evidence>
<evidence type="ECO:0000313" key="3">
    <source>
        <dbReference type="Proteomes" id="UP000176689"/>
    </source>
</evidence>
<protein>
    <recommendedName>
        <fullName evidence="1">Phosphoribosyltransferase domain-containing protein</fullName>
    </recommendedName>
</protein>
<proteinExistence type="predicted"/>
<dbReference type="InterPro" id="IPR000836">
    <property type="entry name" value="PRTase_dom"/>
</dbReference>
<reference evidence="2 3" key="1">
    <citation type="journal article" date="2016" name="Nat. Commun.">
        <title>Thousands of microbial genomes shed light on interconnected biogeochemical processes in an aquifer system.</title>
        <authorList>
            <person name="Anantharaman K."/>
            <person name="Brown C.T."/>
            <person name="Hug L.A."/>
            <person name="Sharon I."/>
            <person name="Castelle C.J."/>
            <person name="Probst A.J."/>
            <person name="Thomas B.C."/>
            <person name="Singh A."/>
            <person name="Wilkins M.J."/>
            <person name="Karaoz U."/>
            <person name="Brodie E.L."/>
            <person name="Williams K.H."/>
            <person name="Hubbard S.S."/>
            <person name="Banfield J.F."/>
        </authorList>
    </citation>
    <scope>NUCLEOTIDE SEQUENCE [LARGE SCALE GENOMIC DNA]</scope>
</reference>
<dbReference type="SUPFAM" id="SSF53271">
    <property type="entry name" value="PRTase-like"/>
    <property type="match status" value="1"/>
</dbReference>
<dbReference type="InterPro" id="IPR029057">
    <property type="entry name" value="PRTase-like"/>
</dbReference>
<dbReference type="Gene3D" id="3.40.50.2020">
    <property type="match status" value="1"/>
</dbReference>
<dbReference type="Pfam" id="PF14681">
    <property type="entry name" value="UPRTase"/>
    <property type="match status" value="1"/>
</dbReference>
<sequence length="210" mass="23208">MARLSERTVSGIGASLKVLRDRETGTAEFRGATRELCALLMRELQALLSERGVVKEPVLIIILRAAIAFLDSATRIFPDAPVGVFGIRRDPRTKRPHWYYENLPPISKKSVIVVLDPMLATGGSAKAAVSRLILRDADPKSIYFVGVIAAPEGLSRLARYIPRENIVLAATDKRLDAYGMIVPGLGDLGDRYFGYDDSPAFPERRTRKKN</sequence>
<gene>
    <name evidence="2" type="ORF">A3F27_00955</name>
</gene>
<dbReference type="NCBIfam" id="NF001097">
    <property type="entry name" value="PRK00129.1"/>
    <property type="match status" value="1"/>
</dbReference>
<dbReference type="EMBL" id="MFLP01000031">
    <property type="protein sequence ID" value="OGG69470.1"/>
    <property type="molecule type" value="Genomic_DNA"/>
</dbReference>
<accession>A0A1F6E7E6</accession>
<feature type="domain" description="Phosphoribosyltransferase" evidence="1">
    <location>
        <begin position="16"/>
        <end position="194"/>
    </location>
</feature>
<evidence type="ECO:0000313" key="2">
    <source>
        <dbReference type="EMBL" id="OGG69470.1"/>
    </source>
</evidence>
<dbReference type="AlphaFoldDB" id="A0A1F6E7E6"/>
<dbReference type="CDD" id="cd06223">
    <property type="entry name" value="PRTases_typeI"/>
    <property type="match status" value="1"/>
</dbReference>